<feature type="domain" description="Putative Flagellin Flp1-like" evidence="2">
    <location>
        <begin position="18"/>
        <end position="62"/>
    </location>
</feature>
<protein>
    <recommendedName>
        <fullName evidence="2">Putative Flagellin Flp1-like domain-containing protein</fullName>
    </recommendedName>
</protein>
<dbReference type="InterPro" id="IPR031564">
    <property type="entry name" value="Flp1-like"/>
</dbReference>
<evidence type="ECO:0000256" key="1">
    <source>
        <dbReference type="SAM" id="Phobius"/>
    </source>
</evidence>
<evidence type="ECO:0000313" key="3">
    <source>
        <dbReference type="EMBL" id="TVX98220.1"/>
    </source>
</evidence>
<proteinExistence type="predicted"/>
<dbReference type="RefSeq" id="WP_144703924.1">
    <property type="nucleotide sequence ID" value="NZ_VNJJ01000009.1"/>
</dbReference>
<accession>A0A559JED0</accession>
<keyword evidence="1" id="KW-0472">Membrane</keyword>
<reference evidence="3 4" key="1">
    <citation type="submission" date="2019-07" db="EMBL/GenBank/DDBJ databases">
        <authorList>
            <person name="Kim J."/>
        </authorList>
    </citation>
    <scope>NUCLEOTIDE SEQUENCE [LARGE SCALE GENOMIC DNA]</scope>
    <source>
        <strain evidence="3 4">G13</strain>
    </source>
</reference>
<organism evidence="3 4">
    <name type="scientific">Cohnella terricola</name>
    <dbReference type="NCBI Taxonomy" id="1289167"/>
    <lineage>
        <taxon>Bacteria</taxon>
        <taxon>Bacillati</taxon>
        <taxon>Bacillota</taxon>
        <taxon>Bacilli</taxon>
        <taxon>Bacillales</taxon>
        <taxon>Paenibacillaceae</taxon>
        <taxon>Cohnella</taxon>
    </lineage>
</organism>
<dbReference type="EMBL" id="VNJJ01000009">
    <property type="protein sequence ID" value="TVX98220.1"/>
    <property type="molecule type" value="Genomic_DNA"/>
</dbReference>
<keyword evidence="4" id="KW-1185">Reference proteome</keyword>
<feature type="transmembrane region" description="Helical" evidence="1">
    <location>
        <begin position="23"/>
        <end position="42"/>
    </location>
</feature>
<keyword evidence="1" id="KW-1133">Transmembrane helix</keyword>
<keyword evidence="1" id="KW-0812">Transmembrane</keyword>
<dbReference type="AlphaFoldDB" id="A0A559JED0"/>
<evidence type="ECO:0000259" key="2">
    <source>
        <dbReference type="Pfam" id="PF16982"/>
    </source>
</evidence>
<dbReference type="Proteomes" id="UP000316330">
    <property type="component" value="Unassembled WGS sequence"/>
</dbReference>
<gene>
    <name evidence="3" type="ORF">FPZ45_16095</name>
</gene>
<name>A0A559JED0_9BACL</name>
<comment type="caution">
    <text evidence="3">The sequence shown here is derived from an EMBL/GenBank/DDBJ whole genome shotgun (WGS) entry which is preliminary data.</text>
</comment>
<evidence type="ECO:0000313" key="4">
    <source>
        <dbReference type="Proteomes" id="UP000316330"/>
    </source>
</evidence>
<sequence length="66" mass="7471">MLSSLYLYAVNAVRSLRDDEEGIGTLELVLIVAVLIAVVLVFRREIIAFLETLMNNVEKKSEDVFK</sequence>
<dbReference type="Pfam" id="PF16982">
    <property type="entry name" value="Flp1_like"/>
    <property type="match status" value="1"/>
</dbReference>